<evidence type="ECO:0000256" key="6">
    <source>
        <dbReference type="ARBA" id="ARBA00022842"/>
    </source>
</evidence>
<feature type="binding site" evidence="8">
    <location>
        <position position="372"/>
    </location>
    <ligand>
        <name>Zn(2+)</name>
        <dbReference type="ChEBI" id="CHEBI:29105"/>
        <label>2</label>
    </ligand>
</feature>
<dbReference type="Pfam" id="PF00245">
    <property type="entry name" value="Alk_phosphatase"/>
    <property type="match status" value="1"/>
</dbReference>
<name>A0A6L2PUD9_COPFO</name>
<evidence type="ECO:0000256" key="1">
    <source>
        <dbReference type="ARBA" id="ARBA00005984"/>
    </source>
</evidence>
<comment type="cofactor">
    <cofactor evidence="8">
        <name>Mg(2+)</name>
        <dbReference type="ChEBI" id="CHEBI:18420"/>
    </cofactor>
    <text evidence="8">Binds 1 Mg(2+) ion.</text>
</comment>
<proteinExistence type="inferred from homology"/>
<evidence type="ECO:0000313" key="11">
    <source>
        <dbReference type="EMBL" id="GFG35854.1"/>
    </source>
</evidence>
<keyword evidence="4 10" id="KW-0378">Hydrolase</keyword>
<dbReference type="Proteomes" id="UP000502823">
    <property type="component" value="Unassembled WGS sequence"/>
</dbReference>
<dbReference type="EC" id="3.1.3.1" evidence="2 10"/>
<dbReference type="SMART" id="SM00098">
    <property type="entry name" value="alkPPc"/>
    <property type="match status" value="1"/>
</dbReference>
<feature type="active site" description="Phosphoserine intermediate" evidence="7">
    <location>
        <position position="145"/>
    </location>
</feature>
<comment type="similarity">
    <text evidence="1 9">Belongs to the alkaline phosphatase family.</text>
</comment>
<feature type="binding site" evidence="8">
    <location>
        <position position="208"/>
    </location>
    <ligand>
        <name>Mg(2+)</name>
        <dbReference type="ChEBI" id="CHEBI:18420"/>
    </ligand>
</feature>
<evidence type="ECO:0000256" key="3">
    <source>
        <dbReference type="ARBA" id="ARBA00022723"/>
    </source>
</evidence>
<feature type="binding site" evidence="8">
    <location>
        <position position="363"/>
    </location>
    <ligand>
        <name>Mg(2+)</name>
        <dbReference type="ChEBI" id="CHEBI:18420"/>
    </ligand>
</feature>
<organism evidence="11 12">
    <name type="scientific">Coptotermes formosanus</name>
    <name type="common">Formosan subterranean termite</name>
    <dbReference type="NCBI Taxonomy" id="36987"/>
    <lineage>
        <taxon>Eukaryota</taxon>
        <taxon>Metazoa</taxon>
        <taxon>Ecdysozoa</taxon>
        <taxon>Arthropoda</taxon>
        <taxon>Hexapoda</taxon>
        <taxon>Insecta</taxon>
        <taxon>Pterygota</taxon>
        <taxon>Neoptera</taxon>
        <taxon>Polyneoptera</taxon>
        <taxon>Dictyoptera</taxon>
        <taxon>Blattodea</taxon>
        <taxon>Blattoidea</taxon>
        <taxon>Termitoidae</taxon>
        <taxon>Rhinotermitidae</taxon>
        <taxon>Coptotermes</taxon>
    </lineage>
</organism>
<dbReference type="PRINTS" id="PR00113">
    <property type="entry name" value="ALKPHPHTASE"/>
</dbReference>
<dbReference type="PANTHER" id="PTHR11596">
    <property type="entry name" value="ALKALINE PHOSPHATASE"/>
    <property type="match status" value="1"/>
</dbReference>
<dbReference type="OrthoDB" id="5818554at2759"/>
<evidence type="ECO:0000256" key="10">
    <source>
        <dbReference type="RuleBase" id="RU003947"/>
    </source>
</evidence>
<evidence type="ECO:0000256" key="7">
    <source>
        <dbReference type="PIRSR" id="PIRSR601952-1"/>
    </source>
</evidence>
<gene>
    <name evidence="11" type="ORF">Cfor_07262</name>
</gene>
<feature type="binding site" evidence="8">
    <location>
        <position position="410"/>
    </location>
    <ligand>
        <name>Zn(2+)</name>
        <dbReference type="ChEBI" id="CHEBI:29105"/>
        <label>2</label>
    </ligand>
</feature>
<keyword evidence="5 8" id="KW-0862">Zinc</keyword>
<evidence type="ECO:0000256" key="4">
    <source>
        <dbReference type="ARBA" id="ARBA00022801"/>
    </source>
</evidence>
<keyword evidence="12" id="KW-1185">Reference proteome</keyword>
<feature type="binding site" evidence="8">
    <location>
        <position position="210"/>
    </location>
    <ligand>
        <name>Mg(2+)</name>
        <dbReference type="ChEBI" id="CHEBI:18420"/>
    </ligand>
</feature>
<dbReference type="PROSITE" id="PS00123">
    <property type="entry name" value="ALKALINE_PHOSPHATASE"/>
    <property type="match status" value="1"/>
</dbReference>
<evidence type="ECO:0000313" key="12">
    <source>
        <dbReference type="Proteomes" id="UP000502823"/>
    </source>
</evidence>
<feature type="binding site" evidence="8">
    <location>
        <position position="409"/>
    </location>
    <ligand>
        <name>Zn(2+)</name>
        <dbReference type="ChEBI" id="CHEBI:29105"/>
        <label>2</label>
    </ligand>
</feature>
<dbReference type="CDD" id="cd16012">
    <property type="entry name" value="ALP"/>
    <property type="match status" value="1"/>
</dbReference>
<dbReference type="PANTHER" id="PTHR11596:SF83">
    <property type="entry name" value="ALKALINE PHOSPHATASE 4"/>
    <property type="match status" value="1"/>
</dbReference>
<dbReference type="InterPro" id="IPR001952">
    <property type="entry name" value="Alkaline_phosphatase"/>
</dbReference>
<sequence length="574" mass="63816">MLNLIHRDRQRRSKQAYKRHCSWYPAMHSLEWNFACRKTCTGGRGKERTCSRSSRQLRKMKQGRQNYYAVVNCLNFVSSTLNLFAQDKDAKYQELSNFYAGGNARCTYEAKPSRRTRGVSCCPWDRLWSGLVQQCLAVGGPVPDSAGTATAMFTGVKSNYYMLGFNSNAKFDECDVERNANSQLSSIMKWAQDAGKHTGIVTTTRVTHATPAALYAHSNNRDWECDSSVPPAFKDCIKDIARQLIEDEPAKNFRVILGGGKNQLGIPVDPGTDDSCNRTDGRNLLDTWMSDKRRHLFVDNTADLMNADSSKVDYLLGLFSPGHMPYALERDHGPKGTPSLQNMTSQAIKFLSGNKMGYVLMVEGGRIDHAHHANYAQMALHETSELDDAVAYAARNTDPADTLIIVTADHSHSFTINGYPGRGNDILGHANKSPDEEPYETLSYANGPGFDTHRATNLSNCSAGMWRVIPEEERRQTRYRHFSGVNLTDETHAGEDVPVFSRGPGAHLLSGVFEQNYIAHVIGYSACIGPPRKFCTDDNEVRTLRSHNASPAVLPTDALLISLFAIVLLSKGRR</sequence>
<comment type="caution">
    <text evidence="11">The sequence shown here is derived from an EMBL/GenBank/DDBJ whole genome shotgun (WGS) entry which is preliminary data.</text>
</comment>
<evidence type="ECO:0000256" key="9">
    <source>
        <dbReference type="RuleBase" id="RU003946"/>
    </source>
</evidence>
<feature type="binding site" evidence="8">
    <location>
        <position position="492"/>
    </location>
    <ligand>
        <name>Zn(2+)</name>
        <dbReference type="ChEBI" id="CHEBI:29105"/>
        <label>2</label>
    </ligand>
</feature>
<dbReference type="AlphaFoldDB" id="A0A6L2PUD9"/>
<dbReference type="Gene3D" id="3.40.720.10">
    <property type="entry name" value="Alkaline Phosphatase, subunit A"/>
    <property type="match status" value="1"/>
</dbReference>
<evidence type="ECO:0000256" key="5">
    <source>
        <dbReference type="ARBA" id="ARBA00022833"/>
    </source>
</evidence>
<keyword evidence="3 8" id="KW-0479">Metal-binding</keyword>
<dbReference type="GO" id="GO:0004035">
    <property type="term" value="F:alkaline phosphatase activity"/>
    <property type="evidence" value="ECO:0007669"/>
    <property type="project" value="UniProtKB-EC"/>
</dbReference>
<comment type="catalytic activity">
    <reaction evidence="10">
        <text>a phosphate monoester + H2O = an alcohol + phosphate</text>
        <dbReference type="Rhea" id="RHEA:15017"/>
        <dbReference type="ChEBI" id="CHEBI:15377"/>
        <dbReference type="ChEBI" id="CHEBI:30879"/>
        <dbReference type="ChEBI" id="CHEBI:43474"/>
        <dbReference type="ChEBI" id="CHEBI:67140"/>
        <dbReference type="EC" id="3.1.3.1"/>
    </reaction>
</comment>
<evidence type="ECO:0000256" key="8">
    <source>
        <dbReference type="PIRSR" id="PIRSR601952-2"/>
    </source>
</evidence>
<protein>
    <recommendedName>
        <fullName evidence="2 10">Alkaline phosphatase</fullName>
        <ecNumber evidence="2 10">3.1.3.1</ecNumber>
    </recommendedName>
</protein>
<dbReference type="InterPro" id="IPR018299">
    <property type="entry name" value="Alkaline_phosphatase_AS"/>
</dbReference>
<reference evidence="12" key="1">
    <citation type="submission" date="2020-01" db="EMBL/GenBank/DDBJ databases">
        <title>Draft genome sequence of the Termite Coptotermes fromosanus.</title>
        <authorList>
            <person name="Itakura S."/>
            <person name="Yosikawa Y."/>
            <person name="Umezawa K."/>
        </authorList>
    </citation>
    <scope>NUCLEOTIDE SEQUENCE [LARGE SCALE GENOMIC DNA]</scope>
</reference>
<dbReference type="InterPro" id="IPR017850">
    <property type="entry name" value="Alkaline_phosphatase_core_sf"/>
</dbReference>
<evidence type="ECO:0000256" key="2">
    <source>
        <dbReference type="ARBA" id="ARBA00012647"/>
    </source>
</evidence>
<keyword evidence="6 8" id="KW-0460">Magnesium</keyword>
<feature type="binding site" evidence="8">
    <location>
        <position position="368"/>
    </location>
    <ligand>
        <name>Zn(2+)</name>
        <dbReference type="ChEBI" id="CHEBI:29105"/>
        <label>2</label>
    </ligand>
</feature>
<dbReference type="EMBL" id="BLKM01000586">
    <property type="protein sequence ID" value="GFG35854.1"/>
    <property type="molecule type" value="Genomic_DNA"/>
</dbReference>
<comment type="cofactor">
    <cofactor evidence="8">
        <name>Zn(2+)</name>
        <dbReference type="ChEBI" id="CHEBI:29105"/>
    </cofactor>
    <text evidence="8">Binds 2 Zn(2+) ions.</text>
</comment>
<dbReference type="SUPFAM" id="SSF53649">
    <property type="entry name" value="Alkaline phosphatase-like"/>
    <property type="match status" value="1"/>
</dbReference>
<dbReference type="InParanoid" id="A0A6L2PUD9"/>
<dbReference type="GO" id="GO:0046872">
    <property type="term" value="F:metal ion binding"/>
    <property type="evidence" value="ECO:0007669"/>
    <property type="project" value="UniProtKB-KW"/>
</dbReference>
<accession>A0A6L2PUD9</accession>